<dbReference type="EMBL" id="CP116423">
    <property type="protein sequence ID" value="WCE69899.1"/>
    <property type="molecule type" value="Genomic_DNA"/>
</dbReference>
<sequence length="242" mass="26361">MKKLAASTAFCLIAATLSGAANANDFARFDSRKIAVTGLNFALSPSASDARIHLNRAMIQTPVKHAQAPRKLTLPPRGGPSAAVRHVIASAEAGAKGYDAVQHGARIKPPKRPTSMTIDEIYRWIKATPGQPHAIGRYQFIPNTLKTLVAEAGLSQSDRFTPQVQDLLADLLLEDAGFTPFMKGKISRHRFMENLARIWAGLPTSTGRSYYHGHAGNRAVITWNEFDSHMKSIFENTARGTS</sequence>
<evidence type="ECO:0000313" key="3">
    <source>
        <dbReference type="Proteomes" id="UP001210770"/>
    </source>
</evidence>
<protein>
    <submittedName>
        <fullName evidence="2">Uncharacterized protein</fullName>
    </submittedName>
</protein>
<feature type="signal peptide" evidence="1">
    <location>
        <begin position="1"/>
        <end position="23"/>
    </location>
</feature>
<reference evidence="2" key="1">
    <citation type="submission" date="2023-01" db="EMBL/GenBank/DDBJ databases">
        <title>Comparative genomic analysis of cold water coral derived Sulfitobacter faviae: insights into their metabolism and habitat adaptation.</title>
        <authorList>
            <person name="Guo Y."/>
            <person name="Lin S."/>
            <person name="Huang Z."/>
            <person name="Tang K."/>
            <person name="Wang X."/>
        </authorList>
    </citation>
    <scope>NUCLEOTIDE SEQUENCE</scope>
    <source>
        <strain evidence="2">SCSIO W_1865</strain>
    </source>
</reference>
<proteinExistence type="predicted"/>
<dbReference type="Proteomes" id="UP001210770">
    <property type="component" value="Chromosome"/>
</dbReference>
<keyword evidence="1" id="KW-0732">Signal</keyword>
<dbReference type="AlphaFoldDB" id="A0AAX3LME2"/>
<evidence type="ECO:0000256" key="1">
    <source>
        <dbReference type="SAM" id="SignalP"/>
    </source>
</evidence>
<dbReference type="Gene3D" id="1.10.530.10">
    <property type="match status" value="1"/>
</dbReference>
<evidence type="ECO:0000313" key="2">
    <source>
        <dbReference type="EMBL" id="WCE69899.1"/>
    </source>
</evidence>
<organism evidence="2 3">
    <name type="scientific">Sulfitobacter faviae</name>
    <dbReference type="NCBI Taxonomy" id="1775881"/>
    <lineage>
        <taxon>Bacteria</taxon>
        <taxon>Pseudomonadati</taxon>
        <taxon>Pseudomonadota</taxon>
        <taxon>Alphaproteobacteria</taxon>
        <taxon>Rhodobacterales</taxon>
        <taxon>Roseobacteraceae</taxon>
        <taxon>Sulfitobacter</taxon>
    </lineage>
</organism>
<dbReference type="InterPro" id="IPR023346">
    <property type="entry name" value="Lysozyme-like_dom_sf"/>
</dbReference>
<dbReference type="RefSeq" id="WP_271688268.1">
    <property type="nucleotide sequence ID" value="NZ_CP116423.1"/>
</dbReference>
<accession>A0AAX3LME2</accession>
<feature type="chain" id="PRO_5043769022" evidence="1">
    <location>
        <begin position="24"/>
        <end position="242"/>
    </location>
</feature>
<gene>
    <name evidence="2" type="ORF">PL336_14015</name>
</gene>
<dbReference type="SUPFAM" id="SSF53955">
    <property type="entry name" value="Lysozyme-like"/>
    <property type="match status" value="1"/>
</dbReference>
<name>A0AAX3LME2_9RHOB</name>